<gene>
    <name evidence="1" type="ORF">EVA_17856</name>
</gene>
<evidence type="ECO:0000313" key="1">
    <source>
        <dbReference type="EMBL" id="EJW94038.1"/>
    </source>
</evidence>
<protein>
    <submittedName>
        <fullName evidence="1">Uncharacterized protein</fullName>
    </submittedName>
</protein>
<name>J9FI13_9ZZZZ</name>
<accession>J9FI13</accession>
<dbReference type="AlphaFoldDB" id="J9FI13"/>
<reference evidence="1" key="1">
    <citation type="journal article" date="2012" name="PLoS ONE">
        <title>Gene sets for utilization of primary and secondary nutrition supplies in the distal gut of endangered iberian lynx.</title>
        <authorList>
            <person name="Alcaide M."/>
            <person name="Messina E."/>
            <person name="Richter M."/>
            <person name="Bargiela R."/>
            <person name="Peplies J."/>
            <person name="Huws S.A."/>
            <person name="Newbold C.J."/>
            <person name="Golyshin P.N."/>
            <person name="Simon M.A."/>
            <person name="Lopez G."/>
            <person name="Yakimov M.M."/>
            <person name="Ferrer M."/>
        </authorList>
    </citation>
    <scope>NUCLEOTIDE SEQUENCE</scope>
</reference>
<sequence>MGRDFILTESDRRTHFACIRLSGYRDHIATKAKLQLN</sequence>
<organism evidence="1">
    <name type="scientific">gut metagenome</name>
    <dbReference type="NCBI Taxonomy" id="749906"/>
    <lineage>
        <taxon>unclassified sequences</taxon>
        <taxon>metagenomes</taxon>
        <taxon>organismal metagenomes</taxon>
    </lineage>
</organism>
<comment type="caution">
    <text evidence="1">The sequence shown here is derived from an EMBL/GenBank/DDBJ whole genome shotgun (WGS) entry which is preliminary data.</text>
</comment>
<dbReference type="EMBL" id="AMCI01006612">
    <property type="protein sequence ID" value="EJW94038.1"/>
    <property type="molecule type" value="Genomic_DNA"/>
</dbReference>
<proteinExistence type="predicted"/>